<dbReference type="Pfam" id="PF00226">
    <property type="entry name" value="DnaJ"/>
    <property type="match status" value="1"/>
</dbReference>
<dbReference type="CDD" id="cd06257">
    <property type="entry name" value="DnaJ"/>
    <property type="match status" value="1"/>
</dbReference>
<evidence type="ECO:0000313" key="4">
    <source>
        <dbReference type="EMBL" id="PJJ54485.1"/>
    </source>
</evidence>
<feature type="domain" description="J" evidence="3">
    <location>
        <begin position="4"/>
        <end position="68"/>
    </location>
</feature>
<dbReference type="InterPro" id="IPR036869">
    <property type="entry name" value="J_dom_sf"/>
</dbReference>
<dbReference type="AlphaFoldDB" id="A0A2M9B951"/>
<gene>
    <name evidence="4" type="ORF">CLV45_2823</name>
</gene>
<dbReference type="PANTHER" id="PTHR44825">
    <property type="match status" value="1"/>
</dbReference>
<dbReference type="EMBL" id="PGFA01000002">
    <property type="protein sequence ID" value="PJJ54485.1"/>
    <property type="molecule type" value="Genomic_DNA"/>
</dbReference>
<feature type="region of interest" description="Disordered" evidence="1">
    <location>
        <begin position="70"/>
        <end position="109"/>
    </location>
</feature>
<keyword evidence="2" id="KW-0812">Transmembrane</keyword>
<feature type="transmembrane region" description="Helical" evidence="2">
    <location>
        <begin position="120"/>
        <end position="139"/>
    </location>
</feature>
<evidence type="ECO:0000256" key="2">
    <source>
        <dbReference type="SAM" id="Phobius"/>
    </source>
</evidence>
<feature type="transmembrane region" description="Helical" evidence="2">
    <location>
        <begin position="243"/>
        <end position="261"/>
    </location>
</feature>
<dbReference type="InterPro" id="IPR052763">
    <property type="entry name" value="DnaJ_C4"/>
</dbReference>
<dbReference type="PANTHER" id="PTHR44825:SF1">
    <property type="entry name" value="DNAJ HOMOLOG SUBFAMILY C MEMBER 4"/>
    <property type="match status" value="1"/>
</dbReference>
<protein>
    <submittedName>
        <fullName evidence="4">DnaJ-like protein</fullName>
    </submittedName>
</protein>
<comment type="caution">
    <text evidence="4">The sequence shown here is derived from an EMBL/GenBank/DDBJ whole genome shotgun (WGS) entry which is preliminary data.</text>
</comment>
<dbReference type="PRINTS" id="PR00625">
    <property type="entry name" value="JDOMAIN"/>
</dbReference>
<dbReference type="SMART" id="SM00271">
    <property type="entry name" value="DnaJ"/>
    <property type="match status" value="1"/>
</dbReference>
<dbReference type="SUPFAM" id="SSF46565">
    <property type="entry name" value="Chaperone J-domain"/>
    <property type="match status" value="1"/>
</dbReference>
<sequence length="263" mass="28976">MMPNHYHTLGVDEQATPDDIRRAYRRLVLLTHPDRTTDPAAHQRFLRINEAYDVLSNPARRRGYDALLEASRTPLPPPPPRTAPGSPPQGRPYRPATANPPRQRRPAPINFGAYQRPVRLWGRILLLLGLLVFIDYYGLRYTTTASLLSAAIYDSGADTYIIRTSKGKFLTSGDYTAGGNSSAGLVQLRVSLLGHFIREARFLPAGPPLPVLFRHQALFTFTSLLLLAAGFTQGKLLGDAGRVNAAILATSFALLVVVLIIRV</sequence>
<organism evidence="4 5">
    <name type="scientific">Hymenobacter chitinivorans DSM 11115</name>
    <dbReference type="NCBI Taxonomy" id="1121954"/>
    <lineage>
        <taxon>Bacteria</taxon>
        <taxon>Pseudomonadati</taxon>
        <taxon>Bacteroidota</taxon>
        <taxon>Cytophagia</taxon>
        <taxon>Cytophagales</taxon>
        <taxon>Hymenobacteraceae</taxon>
        <taxon>Hymenobacter</taxon>
    </lineage>
</organism>
<dbReference type="PROSITE" id="PS50076">
    <property type="entry name" value="DNAJ_2"/>
    <property type="match status" value="1"/>
</dbReference>
<dbReference type="RefSeq" id="WP_100337116.1">
    <property type="nucleotide sequence ID" value="NZ_PGFA01000002.1"/>
</dbReference>
<accession>A0A2M9B951</accession>
<evidence type="ECO:0000256" key="1">
    <source>
        <dbReference type="SAM" id="MobiDB-lite"/>
    </source>
</evidence>
<keyword evidence="2" id="KW-0472">Membrane</keyword>
<name>A0A2M9B951_9BACT</name>
<dbReference type="Proteomes" id="UP000228535">
    <property type="component" value="Unassembled WGS sequence"/>
</dbReference>
<keyword evidence="5" id="KW-1185">Reference proteome</keyword>
<proteinExistence type="predicted"/>
<keyword evidence="2" id="KW-1133">Transmembrane helix</keyword>
<feature type="compositionally biased region" description="Pro residues" evidence="1">
    <location>
        <begin position="74"/>
        <end position="90"/>
    </location>
</feature>
<dbReference type="Gene3D" id="1.10.287.110">
    <property type="entry name" value="DnaJ domain"/>
    <property type="match status" value="1"/>
</dbReference>
<evidence type="ECO:0000313" key="5">
    <source>
        <dbReference type="Proteomes" id="UP000228535"/>
    </source>
</evidence>
<dbReference type="OrthoDB" id="9779622at2"/>
<dbReference type="InterPro" id="IPR001623">
    <property type="entry name" value="DnaJ_domain"/>
</dbReference>
<evidence type="ECO:0000259" key="3">
    <source>
        <dbReference type="PROSITE" id="PS50076"/>
    </source>
</evidence>
<feature type="transmembrane region" description="Helical" evidence="2">
    <location>
        <begin position="212"/>
        <end position="231"/>
    </location>
</feature>
<reference evidence="4 5" key="1">
    <citation type="submission" date="2017-11" db="EMBL/GenBank/DDBJ databases">
        <title>Genomic Encyclopedia of Archaeal and Bacterial Type Strains, Phase II (KMG-II): From Individual Species to Whole Genera.</title>
        <authorList>
            <person name="Goeker M."/>
        </authorList>
    </citation>
    <scope>NUCLEOTIDE SEQUENCE [LARGE SCALE GENOMIC DNA]</scope>
    <source>
        <strain evidence="4 5">DSM 11115</strain>
    </source>
</reference>